<dbReference type="InterPro" id="IPR023333">
    <property type="entry name" value="Proteasome_suB-type"/>
</dbReference>
<evidence type="ECO:0008006" key="6">
    <source>
        <dbReference type="Google" id="ProtNLM"/>
    </source>
</evidence>
<evidence type="ECO:0000313" key="4">
    <source>
        <dbReference type="EMBL" id="OGN04457.1"/>
    </source>
</evidence>
<evidence type="ECO:0000256" key="2">
    <source>
        <dbReference type="ARBA" id="ARBA00022670"/>
    </source>
</evidence>
<evidence type="ECO:0000313" key="5">
    <source>
        <dbReference type="Proteomes" id="UP000177507"/>
    </source>
</evidence>
<accession>A0A1F8EUA7</accession>
<dbReference type="AlphaFoldDB" id="A0A1F8EUA7"/>
<reference evidence="4 5" key="1">
    <citation type="journal article" date="2016" name="Nat. Commun.">
        <title>Thousands of microbial genomes shed light on interconnected biogeochemical processes in an aquifer system.</title>
        <authorList>
            <person name="Anantharaman K."/>
            <person name="Brown C.T."/>
            <person name="Hug L.A."/>
            <person name="Sharon I."/>
            <person name="Castelle C.J."/>
            <person name="Probst A.J."/>
            <person name="Thomas B.C."/>
            <person name="Singh A."/>
            <person name="Wilkins M.J."/>
            <person name="Karaoz U."/>
            <person name="Brodie E.L."/>
            <person name="Williams K.H."/>
            <person name="Hubbard S.S."/>
            <person name="Banfield J.F."/>
        </authorList>
    </citation>
    <scope>NUCLEOTIDE SEQUENCE [LARGE SCALE GENOMIC DNA]</scope>
</reference>
<dbReference type="GO" id="GO:0051603">
    <property type="term" value="P:proteolysis involved in protein catabolic process"/>
    <property type="evidence" value="ECO:0007669"/>
    <property type="project" value="InterPro"/>
</dbReference>
<dbReference type="GO" id="GO:0005737">
    <property type="term" value="C:cytoplasm"/>
    <property type="evidence" value="ECO:0007669"/>
    <property type="project" value="TreeGrafter"/>
</dbReference>
<dbReference type="EMBL" id="MGJI01000020">
    <property type="protein sequence ID" value="OGN04457.1"/>
    <property type="molecule type" value="Genomic_DNA"/>
</dbReference>
<gene>
    <name evidence="4" type="ORF">A2831_02775</name>
</gene>
<dbReference type="Gene3D" id="3.60.20.10">
    <property type="entry name" value="Glutamine Phosphoribosylpyrophosphate, subunit 1, domain 1"/>
    <property type="match status" value="1"/>
</dbReference>
<dbReference type="InterPro" id="IPR029055">
    <property type="entry name" value="Ntn_hydrolases_N"/>
</dbReference>
<dbReference type="SUPFAM" id="SSF56235">
    <property type="entry name" value="N-terminal nucleophile aminohydrolases (Ntn hydrolases)"/>
    <property type="match status" value="1"/>
</dbReference>
<keyword evidence="1" id="KW-0963">Cytoplasm</keyword>
<dbReference type="Pfam" id="PF00227">
    <property type="entry name" value="Proteasome"/>
    <property type="match status" value="1"/>
</dbReference>
<proteinExistence type="predicted"/>
<dbReference type="GO" id="GO:0005839">
    <property type="term" value="C:proteasome core complex"/>
    <property type="evidence" value="ECO:0007669"/>
    <property type="project" value="InterPro"/>
</dbReference>
<dbReference type="Proteomes" id="UP000177507">
    <property type="component" value="Unassembled WGS sequence"/>
</dbReference>
<evidence type="ECO:0000256" key="1">
    <source>
        <dbReference type="ARBA" id="ARBA00022490"/>
    </source>
</evidence>
<keyword evidence="3" id="KW-0378">Hydrolase</keyword>
<dbReference type="PANTHER" id="PTHR32194:SF0">
    <property type="entry name" value="ATP-DEPENDENT PROTEASE SUBUNIT HSLV"/>
    <property type="match status" value="1"/>
</dbReference>
<dbReference type="PANTHER" id="PTHR32194">
    <property type="entry name" value="METALLOPROTEASE TLDD"/>
    <property type="match status" value="1"/>
</dbReference>
<organism evidence="4 5">
    <name type="scientific">Candidatus Yanofskybacteria bacterium RIFCSPHIGHO2_01_FULL_44_17</name>
    <dbReference type="NCBI Taxonomy" id="1802668"/>
    <lineage>
        <taxon>Bacteria</taxon>
        <taxon>Candidatus Yanofskyibacteriota</taxon>
    </lineage>
</organism>
<dbReference type="InterPro" id="IPR001353">
    <property type="entry name" value="Proteasome_sua/b"/>
</dbReference>
<comment type="caution">
    <text evidence="4">The sequence shown here is derived from an EMBL/GenBank/DDBJ whole genome shotgun (WGS) entry which is preliminary data.</text>
</comment>
<sequence length="261" mass="29169">MFADKFIDSRFRQKSRLDPGQTSRHFENLAKNDSKIIRSNTTVFALTYGGGVLIAGDRRTSGGYFEIVSDSTVKVQQVSDYSAFAAAGFCNIISDLEDGLISMCRSFAELYGNELSPDGQANFLKSLLEPWWFMSVYTWYWAVGIPIIAAYDKVLEKPRIFVFDESGYYYEPEFFGGTGCGFDAIRGLVVDLWRPDMSEEMAVLIAMKAMLQSGKASSGVSDAVLHTPTIAIIDREGFRMLPDKFLEKVRGQLVKNTEGIK</sequence>
<name>A0A1F8EUA7_9BACT</name>
<evidence type="ECO:0000256" key="3">
    <source>
        <dbReference type="ARBA" id="ARBA00022801"/>
    </source>
</evidence>
<dbReference type="GO" id="GO:0008233">
    <property type="term" value="F:peptidase activity"/>
    <property type="evidence" value="ECO:0007669"/>
    <property type="project" value="UniProtKB-KW"/>
</dbReference>
<keyword evidence="2" id="KW-0645">Protease</keyword>
<dbReference type="STRING" id="1802668.A2831_02775"/>
<protein>
    <recommendedName>
        <fullName evidence="6">Proteasome subunit beta</fullName>
    </recommendedName>
</protein>